<organism evidence="3 4">
    <name type="scientific">Agromyces albus</name>
    <dbReference type="NCBI Taxonomy" id="205332"/>
    <lineage>
        <taxon>Bacteria</taxon>
        <taxon>Bacillati</taxon>
        <taxon>Actinomycetota</taxon>
        <taxon>Actinomycetes</taxon>
        <taxon>Micrococcales</taxon>
        <taxon>Microbacteriaceae</taxon>
        <taxon>Agromyces</taxon>
    </lineage>
</organism>
<dbReference type="EMBL" id="SDPN01000040">
    <property type="protein sequence ID" value="RXZ67755.1"/>
    <property type="molecule type" value="Genomic_DNA"/>
</dbReference>
<proteinExistence type="predicted"/>
<dbReference type="Proteomes" id="UP000293865">
    <property type="component" value="Unassembled WGS sequence"/>
</dbReference>
<reference evidence="3 4" key="1">
    <citation type="submission" date="2019-01" db="EMBL/GenBank/DDBJ databases">
        <title>Agromyces.</title>
        <authorList>
            <person name="Li J."/>
        </authorList>
    </citation>
    <scope>NUCLEOTIDE SEQUENCE [LARGE SCALE GENOMIC DNA]</scope>
    <source>
        <strain evidence="3 4">DSM 15934</strain>
    </source>
</reference>
<comment type="caution">
    <text evidence="3">The sequence shown here is derived from an EMBL/GenBank/DDBJ whole genome shotgun (WGS) entry which is preliminary data.</text>
</comment>
<sequence length="134" mass="14590">MPNKKAIKAAEKALAEAKSAVSDARQAVKKLDRKTRRKADDLRVELKRAAKSASKSIERDVRTATKRRAAQAEQITVRRLSARAEGGAPARDEVAADASTGPTYRELREQAKVRGIRGYSRMDKATLAAALTTS</sequence>
<protein>
    <recommendedName>
        <fullName evidence="5">Rho termination factor N-terminal domain-containing protein</fullName>
    </recommendedName>
</protein>
<dbReference type="OrthoDB" id="8759311at2"/>
<accession>A0A4Q2KQR1</accession>
<evidence type="ECO:0008006" key="5">
    <source>
        <dbReference type="Google" id="ProtNLM"/>
    </source>
</evidence>
<evidence type="ECO:0000313" key="4">
    <source>
        <dbReference type="Proteomes" id="UP000293865"/>
    </source>
</evidence>
<gene>
    <name evidence="3" type="ORF">ESP51_16465</name>
</gene>
<keyword evidence="1" id="KW-0175">Coiled coil</keyword>
<dbReference type="AlphaFoldDB" id="A0A4Q2KQR1"/>
<evidence type="ECO:0000256" key="2">
    <source>
        <dbReference type="SAM" id="MobiDB-lite"/>
    </source>
</evidence>
<keyword evidence="4" id="KW-1185">Reference proteome</keyword>
<feature type="region of interest" description="Disordered" evidence="2">
    <location>
        <begin position="50"/>
        <end position="102"/>
    </location>
</feature>
<feature type="coiled-coil region" evidence="1">
    <location>
        <begin position="7"/>
        <end position="34"/>
    </location>
</feature>
<evidence type="ECO:0000256" key="1">
    <source>
        <dbReference type="SAM" id="Coils"/>
    </source>
</evidence>
<evidence type="ECO:0000313" key="3">
    <source>
        <dbReference type="EMBL" id="RXZ67755.1"/>
    </source>
</evidence>
<name>A0A4Q2KQR1_9MICO</name>